<protein>
    <recommendedName>
        <fullName evidence="4">Histidine kinase</fullName>
    </recommendedName>
</protein>
<keyword evidence="3" id="KW-1185">Reference proteome</keyword>
<feature type="compositionally biased region" description="Basic and acidic residues" evidence="1">
    <location>
        <begin position="168"/>
        <end position="179"/>
    </location>
</feature>
<dbReference type="GO" id="GO:0006355">
    <property type="term" value="P:regulation of DNA-templated transcription"/>
    <property type="evidence" value="ECO:0007669"/>
    <property type="project" value="InterPro"/>
</dbReference>
<name>A0A243QNX3_9ACTN</name>
<dbReference type="AlphaFoldDB" id="A0A243QNX3"/>
<accession>A0A243QNX3</accession>
<organism evidence="2 3">
    <name type="scientific">Streptosporangium minutum</name>
    <dbReference type="NCBI Taxonomy" id="569862"/>
    <lineage>
        <taxon>Bacteria</taxon>
        <taxon>Bacillati</taxon>
        <taxon>Actinomycetota</taxon>
        <taxon>Actinomycetes</taxon>
        <taxon>Streptosporangiales</taxon>
        <taxon>Streptosporangiaceae</taxon>
        <taxon>Streptosporangium</taxon>
    </lineage>
</organism>
<evidence type="ECO:0008006" key="4">
    <source>
        <dbReference type="Google" id="ProtNLM"/>
    </source>
</evidence>
<dbReference type="EMBL" id="NGFP01000346">
    <property type="protein sequence ID" value="OUC83446.1"/>
    <property type="molecule type" value="Genomic_DNA"/>
</dbReference>
<proteinExistence type="predicted"/>
<comment type="caution">
    <text evidence="2">The sequence shown here is derived from an EMBL/GenBank/DDBJ whole genome shotgun (WGS) entry which is preliminary data.</text>
</comment>
<dbReference type="Gene3D" id="1.10.1220.10">
    <property type="entry name" value="Met repressor-like"/>
    <property type="match status" value="1"/>
</dbReference>
<evidence type="ECO:0000313" key="2">
    <source>
        <dbReference type="EMBL" id="OUC83446.1"/>
    </source>
</evidence>
<dbReference type="InterPro" id="IPR010985">
    <property type="entry name" value="Ribbon_hlx_hlx"/>
</dbReference>
<evidence type="ECO:0000256" key="1">
    <source>
        <dbReference type="SAM" id="MobiDB-lite"/>
    </source>
</evidence>
<dbReference type="SUPFAM" id="SSF47598">
    <property type="entry name" value="Ribbon-helix-helix"/>
    <property type="match status" value="1"/>
</dbReference>
<evidence type="ECO:0000313" key="3">
    <source>
        <dbReference type="Proteomes" id="UP000194761"/>
    </source>
</evidence>
<sequence length="188" mass="19956">MDLTPYVDNLRRELAVAAEASGPDARALAERLTASLESAVRLTLLEALSAAAGEITRDLAPGSVDVRLRGRDLDFSVTPAPAERAPEQARGSSLRSALAGAVEVAMGVRAPVPETPPEADEGGTSRVSLRVPDHLKSRIEKAAGREGLSVNAWLVRAVSAALEPGDEGRRFDRGGDQRTGRHYTGWVR</sequence>
<feature type="region of interest" description="Disordered" evidence="1">
    <location>
        <begin position="168"/>
        <end position="188"/>
    </location>
</feature>
<gene>
    <name evidence="2" type="ORF">CA984_40765</name>
</gene>
<dbReference type="RefSeq" id="WP_086578701.1">
    <property type="nucleotide sequence ID" value="NZ_NGFP01000346.1"/>
</dbReference>
<reference evidence="2 3" key="1">
    <citation type="submission" date="2017-05" db="EMBL/GenBank/DDBJ databases">
        <title>Biotechnological potential of actinobacteria isolated from South African environments.</title>
        <authorList>
            <person name="Le Roes-Hill M."/>
            <person name="Prins A."/>
            <person name="Durrell K.A."/>
        </authorList>
    </citation>
    <scope>NUCLEOTIDE SEQUENCE [LARGE SCALE GENOMIC DNA]</scope>
    <source>
        <strain evidence="2">M26</strain>
    </source>
</reference>
<dbReference type="InterPro" id="IPR013321">
    <property type="entry name" value="Arc_rbn_hlx_hlx"/>
</dbReference>
<dbReference type="Proteomes" id="UP000194761">
    <property type="component" value="Unassembled WGS sequence"/>
</dbReference>